<dbReference type="AlphaFoldDB" id="A0A9X2F9E6"/>
<dbReference type="Pfam" id="PF07596">
    <property type="entry name" value="SBP_bac_10"/>
    <property type="match status" value="1"/>
</dbReference>
<keyword evidence="3" id="KW-1185">Reference proteome</keyword>
<evidence type="ECO:0000259" key="1">
    <source>
        <dbReference type="Pfam" id="PF07596"/>
    </source>
</evidence>
<dbReference type="RefSeq" id="WP_252852925.1">
    <property type="nucleotide sequence ID" value="NZ_JAMXLR010000039.1"/>
</dbReference>
<dbReference type="PANTHER" id="PTHR30093:SF2">
    <property type="entry name" value="TYPE II SECRETION SYSTEM PROTEIN H"/>
    <property type="match status" value="1"/>
</dbReference>
<sequence>MKLTKHNAFTLVELLVVIAIIGILVALLLPAVQAAREAARRTQCKNHLKQIGLASLLHVDTHGHLPSGGWGQWYVADANRGFGKEQPGSWCYGILAYLEQTALADLGTGMSPTSAEFQNASTLLNSTPVDVFYCPSRRPARGYRVQWGSIKEQQWVTELYEVAKTDFAANSGDSLHSASRSSGLAFWQPNSYREADQNKWDKTNDINEPAYYQTGVIHYRSEIKPRQIVDGLSNTYLIGEKLMSPNTYLDIQNTSSVWVQYGDNQNAYVGFEWDNHRVAWAPDQTYANNPEVYQPQQDSVEDGSASDRRFSFAFGSAHAGGLNMAMCDGSVDTVNYDIDPELHRSNAVRYDEMMRPKRFSR</sequence>
<evidence type="ECO:0000313" key="3">
    <source>
        <dbReference type="Proteomes" id="UP001155241"/>
    </source>
</evidence>
<dbReference type="InterPro" id="IPR027558">
    <property type="entry name" value="Pre_pil_HX9DG_C"/>
</dbReference>
<name>A0A9X2F9E6_9BACT</name>
<dbReference type="InterPro" id="IPR012902">
    <property type="entry name" value="N_methyl_site"/>
</dbReference>
<dbReference type="Pfam" id="PF07963">
    <property type="entry name" value="N_methyl"/>
    <property type="match status" value="1"/>
</dbReference>
<dbReference type="NCBIfam" id="TIGR04294">
    <property type="entry name" value="pre_pil_HX9DG"/>
    <property type="match status" value="1"/>
</dbReference>
<dbReference type="Gene3D" id="3.30.700.10">
    <property type="entry name" value="Glycoprotein, Type 4 Pilin"/>
    <property type="match status" value="1"/>
</dbReference>
<dbReference type="Proteomes" id="UP001155241">
    <property type="component" value="Unassembled WGS sequence"/>
</dbReference>
<reference evidence="2" key="1">
    <citation type="submission" date="2022-06" db="EMBL/GenBank/DDBJ databases">
        <title>Aeoliella straminimaris, a novel planctomycete from sediments.</title>
        <authorList>
            <person name="Vitorino I.R."/>
            <person name="Lage O.M."/>
        </authorList>
    </citation>
    <scope>NUCLEOTIDE SEQUENCE</scope>
    <source>
        <strain evidence="2">ICT_H6.2</strain>
    </source>
</reference>
<protein>
    <submittedName>
        <fullName evidence="2">DUF1559 domain-containing protein</fullName>
    </submittedName>
</protein>
<dbReference type="EMBL" id="JAMXLR010000039">
    <property type="protein sequence ID" value="MCO6044810.1"/>
    <property type="molecule type" value="Genomic_DNA"/>
</dbReference>
<dbReference type="SUPFAM" id="SSF54523">
    <property type="entry name" value="Pili subunits"/>
    <property type="match status" value="1"/>
</dbReference>
<dbReference type="InterPro" id="IPR011453">
    <property type="entry name" value="DUF1559"/>
</dbReference>
<organism evidence="2 3">
    <name type="scientific">Aeoliella straminimaris</name>
    <dbReference type="NCBI Taxonomy" id="2954799"/>
    <lineage>
        <taxon>Bacteria</taxon>
        <taxon>Pseudomonadati</taxon>
        <taxon>Planctomycetota</taxon>
        <taxon>Planctomycetia</taxon>
        <taxon>Pirellulales</taxon>
        <taxon>Lacipirellulaceae</taxon>
        <taxon>Aeoliella</taxon>
    </lineage>
</organism>
<feature type="domain" description="DUF1559" evidence="1">
    <location>
        <begin position="33"/>
        <end position="341"/>
    </location>
</feature>
<gene>
    <name evidence="2" type="ORF">NG895_12935</name>
</gene>
<dbReference type="NCBIfam" id="TIGR02532">
    <property type="entry name" value="IV_pilin_GFxxxE"/>
    <property type="match status" value="1"/>
</dbReference>
<comment type="caution">
    <text evidence="2">The sequence shown here is derived from an EMBL/GenBank/DDBJ whole genome shotgun (WGS) entry which is preliminary data.</text>
</comment>
<dbReference type="InterPro" id="IPR045584">
    <property type="entry name" value="Pilin-like"/>
</dbReference>
<proteinExistence type="predicted"/>
<evidence type="ECO:0000313" key="2">
    <source>
        <dbReference type="EMBL" id="MCO6044810.1"/>
    </source>
</evidence>
<dbReference type="PANTHER" id="PTHR30093">
    <property type="entry name" value="GENERAL SECRETION PATHWAY PROTEIN G"/>
    <property type="match status" value="1"/>
</dbReference>
<accession>A0A9X2F9E6</accession>